<accession>A0ACC1XPP0</accession>
<protein>
    <submittedName>
        <fullName evidence="1">Ribonuclease H protein</fullName>
    </submittedName>
</protein>
<dbReference type="Proteomes" id="UP001164539">
    <property type="component" value="Chromosome 8"/>
</dbReference>
<gene>
    <name evidence="1" type="ORF">OWV82_015308</name>
</gene>
<reference evidence="1 2" key="1">
    <citation type="journal article" date="2023" name="Science">
        <title>Complex scaffold remodeling in plant triterpene biosynthesis.</title>
        <authorList>
            <person name="De La Pena R."/>
            <person name="Hodgson H."/>
            <person name="Liu J.C."/>
            <person name="Stephenson M.J."/>
            <person name="Martin A.C."/>
            <person name="Owen C."/>
            <person name="Harkess A."/>
            <person name="Leebens-Mack J."/>
            <person name="Jimenez L.E."/>
            <person name="Osbourn A."/>
            <person name="Sattely E.S."/>
        </authorList>
    </citation>
    <scope>NUCLEOTIDE SEQUENCE [LARGE SCALE GENOMIC DNA]</scope>
    <source>
        <strain evidence="2">cv. JPN11</strain>
        <tissue evidence="1">Leaf</tissue>
    </source>
</reference>
<keyword evidence="2" id="KW-1185">Reference proteome</keyword>
<organism evidence="1 2">
    <name type="scientific">Melia azedarach</name>
    <name type="common">Chinaberry tree</name>
    <dbReference type="NCBI Taxonomy" id="155640"/>
    <lineage>
        <taxon>Eukaryota</taxon>
        <taxon>Viridiplantae</taxon>
        <taxon>Streptophyta</taxon>
        <taxon>Embryophyta</taxon>
        <taxon>Tracheophyta</taxon>
        <taxon>Spermatophyta</taxon>
        <taxon>Magnoliopsida</taxon>
        <taxon>eudicotyledons</taxon>
        <taxon>Gunneridae</taxon>
        <taxon>Pentapetalae</taxon>
        <taxon>rosids</taxon>
        <taxon>malvids</taxon>
        <taxon>Sapindales</taxon>
        <taxon>Meliaceae</taxon>
        <taxon>Melia</taxon>
    </lineage>
</organism>
<evidence type="ECO:0000313" key="1">
    <source>
        <dbReference type="EMBL" id="KAJ4713180.1"/>
    </source>
</evidence>
<dbReference type="EMBL" id="CM051401">
    <property type="protein sequence ID" value="KAJ4713180.1"/>
    <property type="molecule type" value="Genomic_DNA"/>
</dbReference>
<evidence type="ECO:0000313" key="2">
    <source>
        <dbReference type="Proteomes" id="UP001164539"/>
    </source>
</evidence>
<proteinExistence type="predicted"/>
<sequence>MNSRNIENKAGAVDGGVINPVKKDNVGLQGVSGAAFGASSPPPQRSTEHFKLASQNHHQKPTRDLAYDPSAAFTPLSVKDNRRELKIKAEGNDDQNPHRTWKKDLEVEAKRKMNTSVCWKPPPKNWVKLNIEGCSSGVQGSAGAGGIIRDESGKWLLGYSKNLGTSNRLASELWALYHGLDLVLERGFRKVLVESVSHEAMKCLQQPTAYLDANRDLIQSCRDLLHL</sequence>
<name>A0ACC1XPP0_MELAZ</name>
<comment type="caution">
    <text evidence="1">The sequence shown here is derived from an EMBL/GenBank/DDBJ whole genome shotgun (WGS) entry which is preliminary data.</text>
</comment>